<evidence type="ECO:0000313" key="1">
    <source>
        <dbReference type="EMBL" id="KAJ0034579.1"/>
    </source>
</evidence>
<name>A0ACC0YE50_9ROSI</name>
<dbReference type="EMBL" id="CM047742">
    <property type="protein sequence ID" value="KAJ0034579.1"/>
    <property type="molecule type" value="Genomic_DNA"/>
</dbReference>
<organism evidence="1 2">
    <name type="scientific">Pistacia integerrima</name>
    <dbReference type="NCBI Taxonomy" id="434235"/>
    <lineage>
        <taxon>Eukaryota</taxon>
        <taxon>Viridiplantae</taxon>
        <taxon>Streptophyta</taxon>
        <taxon>Embryophyta</taxon>
        <taxon>Tracheophyta</taxon>
        <taxon>Spermatophyta</taxon>
        <taxon>Magnoliopsida</taxon>
        <taxon>eudicotyledons</taxon>
        <taxon>Gunneridae</taxon>
        <taxon>Pentapetalae</taxon>
        <taxon>rosids</taxon>
        <taxon>malvids</taxon>
        <taxon>Sapindales</taxon>
        <taxon>Anacardiaceae</taxon>
        <taxon>Pistacia</taxon>
    </lineage>
</organism>
<accession>A0ACC0YE50</accession>
<protein>
    <submittedName>
        <fullName evidence="1">Uncharacterized protein</fullName>
    </submittedName>
</protein>
<comment type="caution">
    <text evidence="1">The sequence shown here is derived from an EMBL/GenBank/DDBJ whole genome shotgun (WGS) entry which is preliminary data.</text>
</comment>
<proteinExistence type="predicted"/>
<dbReference type="Proteomes" id="UP001163603">
    <property type="component" value="Chromosome 7"/>
</dbReference>
<gene>
    <name evidence="1" type="ORF">Pint_24237</name>
</gene>
<sequence length="277" mass="31585">MTMGLGSTTQAYGESWYWDNRYSHESGPFDWYQKYPALAPLINLYVPHRHQRILVVGCGNSAFGEGMVDDGYEDVVNIDISTVVIEAMQRKYSDHLPQLKCILHYINATLLARYFNDCYMINTKLFAMLPDFKMDVRQMDDFQTGSFDAVIDKGTLDSILCGSNSRQNATQMLVEVWRVLKDKGVYILVTYGAPIYRLSLLRDSSLWRIKLHVIEKLVIEEKSERPLWELTNPVPMENEGSSVEAAVLGKNPDVHYIYVCTKDESLKAGPKLEAAVH</sequence>
<reference evidence="2" key="1">
    <citation type="journal article" date="2023" name="G3 (Bethesda)">
        <title>Genome assembly and association tests identify interacting loci associated with vigor, precocity, and sex in interspecific pistachio rootstocks.</title>
        <authorList>
            <person name="Palmer W."/>
            <person name="Jacygrad E."/>
            <person name="Sagayaradj S."/>
            <person name="Cavanaugh K."/>
            <person name="Han R."/>
            <person name="Bertier L."/>
            <person name="Beede B."/>
            <person name="Kafkas S."/>
            <person name="Golino D."/>
            <person name="Preece J."/>
            <person name="Michelmore R."/>
        </authorList>
    </citation>
    <scope>NUCLEOTIDE SEQUENCE [LARGE SCALE GENOMIC DNA]</scope>
</reference>
<keyword evidence="2" id="KW-1185">Reference proteome</keyword>
<evidence type="ECO:0000313" key="2">
    <source>
        <dbReference type="Proteomes" id="UP001163603"/>
    </source>
</evidence>